<dbReference type="SUPFAM" id="SSF56801">
    <property type="entry name" value="Acetyl-CoA synthetase-like"/>
    <property type="match status" value="1"/>
</dbReference>
<dbReference type="AlphaFoldDB" id="A0A3E2MSG8"/>
<dbReference type="InterPro" id="IPR045851">
    <property type="entry name" value="AMP-bd_C_sf"/>
</dbReference>
<accession>A0A3E2MSG8</accession>
<evidence type="ECO:0000313" key="1">
    <source>
        <dbReference type="EMBL" id="RFZ37489.1"/>
    </source>
</evidence>
<comment type="caution">
    <text evidence="1">The sequence shown here is derived from an EMBL/GenBank/DDBJ whole genome shotgun (WGS) entry which is preliminary data.</text>
</comment>
<sequence>MVIAHTDTGQPRLVAYYTTTSGGGGIDTAWLRDRLSEVLPAYMVPAAFMVIDELAVGSIRRGCVTG</sequence>
<protein>
    <submittedName>
        <fullName evidence="1">Enterobactin synthase subunit F</fullName>
    </submittedName>
</protein>
<name>A0A3E2MSG8_MYCMR</name>
<organism evidence="1 2">
    <name type="scientific">Mycobacterium marinum</name>
    <dbReference type="NCBI Taxonomy" id="1781"/>
    <lineage>
        <taxon>Bacteria</taxon>
        <taxon>Bacillati</taxon>
        <taxon>Actinomycetota</taxon>
        <taxon>Actinomycetes</taxon>
        <taxon>Mycobacteriales</taxon>
        <taxon>Mycobacteriaceae</taxon>
        <taxon>Mycobacterium</taxon>
        <taxon>Mycobacterium ulcerans group</taxon>
    </lineage>
</organism>
<dbReference type="Gene3D" id="3.30.300.30">
    <property type="match status" value="1"/>
</dbReference>
<evidence type="ECO:0000313" key="2">
    <source>
        <dbReference type="Proteomes" id="UP000257451"/>
    </source>
</evidence>
<dbReference type="Proteomes" id="UP000257451">
    <property type="component" value="Unassembled WGS sequence"/>
</dbReference>
<proteinExistence type="predicted"/>
<reference evidence="1 2" key="1">
    <citation type="journal article" date="2018" name="Sci. Rep.">
        <title>Extensive genomic diversity among Mycobacterium marinum strains revealed by whole genome sequencing.</title>
        <authorList>
            <person name="Das S."/>
            <person name="Pettersson B.M."/>
            <person name="Behra P.R."/>
            <person name="Mallick A."/>
            <person name="Cheramie M."/>
            <person name="Ramesh M."/>
            <person name="Shirreff L."/>
            <person name="DuCote T."/>
            <person name="Dasgupta S."/>
            <person name="Ennis D.G."/>
            <person name="Kirsebom L.A."/>
        </authorList>
    </citation>
    <scope>NUCLEOTIDE SEQUENCE [LARGE SCALE GENOMIC DNA]</scope>
    <source>
        <strain evidence="1 2">Davis1</strain>
    </source>
</reference>
<gene>
    <name evidence="1" type="ORF">DAVIS_03861</name>
</gene>
<dbReference type="EMBL" id="PEDF01000125">
    <property type="protein sequence ID" value="RFZ37489.1"/>
    <property type="molecule type" value="Genomic_DNA"/>
</dbReference>